<feature type="transmembrane region" description="Helical" evidence="7">
    <location>
        <begin position="140"/>
        <end position="158"/>
    </location>
</feature>
<feature type="transmembrane region" description="Helical" evidence="7">
    <location>
        <begin position="241"/>
        <end position="262"/>
    </location>
</feature>
<keyword evidence="4 7" id="KW-0812">Transmembrane</keyword>
<evidence type="ECO:0000313" key="9">
    <source>
        <dbReference type="EMBL" id="ADK83269.1"/>
    </source>
</evidence>
<dbReference type="Gene3D" id="1.10.3720.10">
    <property type="entry name" value="MetI-like"/>
    <property type="match status" value="1"/>
</dbReference>
<evidence type="ECO:0000256" key="4">
    <source>
        <dbReference type="ARBA" id="ARBA00022692"/>
    </source>
</evidence>
<dbReference type="OrthoDB" id="9807047at2"/>
<dbReference type="PANTHER" id="PTHR32243">
    <property type="entry name" value="MALTOSE TRANSPORT SYSTEM PERMEASE-RELATED"/>
    <property type="match status" value="1"/>
</dbReference>
<dbReference type="RefSeq" id="WP_013256725.1">
    <property type="nucleotide sequence ID" value="NC_014364.1"/>
</dbReference>
<accession>E1R9V0</accession>
<evidence type="ECO:0000256" key="7">
    <source>
        <dbReference type="RuleBase" id="RU363032"/>
    </source>
</evidence>
<dbReference type="InterPro" id="IPR000515">
    <property type="entry name" value="MetI-like"/>
</dbReference>
<dbReference type="GO" id="GO:0055085">
    <property type="term" value="P:transmembrane transport"/>
    <property type="evidence" value="ECO:0007669"/>
    <property type="project" value="InterPro"/>
</dbReference>
<dbReference type="InterPro" id="IPR035906">
    <property type="entry name" value="MetI-like_sf"/>
</dbReference>
<evidence type="ECO:0000313" key="10">
    <source>
        <dbReference type="Proteomes" id="UP000002318"/>
    </source>
</evidence>
<dbReference type="Pfam" id="PF00528">
    <property type="entry name" value="BPD_transp_1"/>
    <property type="match status" value="1"/>
</dbReference>
<keyword evidence="3" id="KW-1003">Cell membrane</keyword>
<sequence length="277" mass="30416">MTKHTIFPVSRVLLSLFLICVLIIMILPFAWLIISSFRPNTELFREPFAVPRHLSFQNYVSVFKSQPILLYFGNTVVVAVCATFLCSFVSVLASYAFMYAFPAATKVAAFLAIGLFIPTNAFLVPYYVMITKIGLYDSAMGIMFVYAGINLPQSLMIIKGYMGSIPKTILEAADIDGASSHMILRKIVLPISVPGIVTACIFIIINCWNELLFANLLSQSDVSRTIQVAIRSFLTTFSANYAHAFAAMVISILPTIIIYAFLTDKIIGGMTAGAVKG</sequence>
<dbReference type="GO" id="GO:0005886">
    <property type="term" value="C:plasma membrane"/>
    <property type="evidence" value="ECO:0007669"/>
    <property type="project" value="UniProtKB-SubCell"/>
</dbReference>
<proteinExistence type="inferred from homology"/>
<dbReference type="STRING" id="573413.Spirs_4193"/>
<dbReference type="PANTHER" id="PTHR32243:SF18">
    <property type="entry name" value="INNER MEMBRANE ABC TRANSPORTER PERMEASE PROTEIN YCJP"/>
    <property type="match status" value="1"/>
</dbReference>
<keyword evidence="5 7" id="KW-1133">Transmembrane helix</keyword>
<protein>
    <submittedName>
        <fullName evidence="9">Binding-protein-dependent transport systems inner membrane component</fullName>
    </submittedName>
</protein>
<feature type="transmembrane region" description="Helical" evidence="7">
    <location>
        <begin position="12"/>
        <end position="34"/>
    </location>
</feature>
<keyword evidence="6 7" id="KW-0472">Membrane</keyword>
<organism evidence="9 10">
    <name type="scientific">Sediminispirochaeta smaragdinae (strain DSM 11293 / JCM 15392 / SEBR 4228)</name>
    <name type="common">Spirochaeta smaragdinae</name>
    <dbReference type="NCBI Taxonomy" id="573413"/>
    <lineage>
        <taxon>Bacteria</taxon>
        <taxon>Pseudomonadati</taxon>
        <taxon>Spirochaetota</taxon>
        <taxon>Spirochaetia</taxon>
        <taxon>Spirochaetales</taxon>
        <taxon>Spirochaetaceae</taxon>
        <taxon>Sediminispirochaeta</taxon>
    </lineage>
</organism>
<keyword evidence="2 7" id="KW-0813">Transport</keyword>
<dbReference type="InterPro" id="IPR050901">
    <property type="entry name" value="BP-dep_ABC_trans_perm"/>
</dbReference>
<evidence type="ECO:0000256" key="1">
    <source>
        <dbReference type="ARBA" id="ARBA00004651"/>
    </source>
</evidence>
<dbReference type="EMBL" id="CP002116">
    <property type="protein sequence ID" value="ADK83269.1"/>
    <property type="molecule type" value="Genomic_DNA"/>
</dbReference>
<gene>
    <name evidence="9" type="ordered locus">Spirs_4193</name>
</gene>
<dbReference type="HOGENOM" id="CLU_016047_1_2_12"/>
<feature type="transmembrane region" description="Helical" evidence="7">
    <location>
        <begin position="107"/>
        <end position="128"/>
    </location>
</feature>
<reference evidence="9 10" key="1">
    <citation type="journal article" date="2010" name="Stand. Genomic Sci.">
        <title>Complete genome sequence of Spirochaeta smaragdinae type strain (SEBR 4228).</title>
        <authorList>
            <person name="Mavromatis K."/>
            <person name="Yasawong M."/>
            <person name="Chertkov O."/>
            <person name="Lapidus A."/>
            <person name="Lucas S."/>
            <person name="Nolan M."/>
            <person name="Del Rio T.G."/>
            <person name="Tice H."/>
            <person name="Cheng J.F."/>
            <person name="Pitluck S."/>
            <person name="Liolios K."/>
            <person name="Ivanova N."/>
            <person name="Tapia R."/>
            <person name="Han C."/>
            <person name="Bruce D."/>
            <person name="Goodwin L."/>
            <person name="Pati A."/>
            <person name="Chen A."/>
            <person name="Palaniappan K."/>
            <person name="Land M."/>
            <person name="Hauser L."/>
            <person name="Chang Y.J."/>
            <person name="Jeffries C.D."/>
            <person name="Detter J.C."/>
            <person name="Rohde M."/>
            <person name="Brambilla E."/>
            <person name="Spring S."/>
            <person name="Goker M."/>
            <person name="Sikorski J."/>
            <person name="Woyke T."/>
            <person name="Bristow J."/>
            <person name="Eisen J.A."/>
            <person name="Markowitz V."/>
            <person name="Hugenholtz P."/>
            <person name="Klenk H.P."/>
            <person name="Kyrpides N.C."/>
        </authorList>
    </citation>
    <scope>NUCLEOTIDE SEQUENCE [LARGE SCALE GENOMIC DNA]</scope>
    <source>
        <strain evidence="10">DSM 11293 / JCM 15392 / SEBR 4228</strain>
    </source>
</reference>
<dbReference type="Proteomes" id="UP000002318">
    <property type="component" value="Chromosome"/>
</dbReference>
<dbReference type="AlphaFoldDB" id="E1R9V0"/>
<dbReference type="eggNOG" id="COG0395">
    <property type="taxonomic scope" value="Bacteria"/>
</dbReference>
<dbReference type="SUPFAM" id="SSF161098">
    <property type="entry name" value="MetI-like"/>
    <property type="match status" value="1"/>
</dbReference>
<evidence type="ECO:0000256" key="5">
    <source>
        <dbReference type="ARBA" id="ARBA00022989"/>
    </source>
</evidence>
<keyword evidence="10" id="KW-1185">Reference proteome</keyword>
<comment type="similarity">
    <text evidence="7">Belongs to the binding-protein-dependent transport system permease family.</text>
</comment>
<feature type="domain" description="ABC transmembrane type-1" evidence="8">
    <location>
        <begin position="72"/>
        <end position="262"/>
    </location>
</feature>
<name>E1R9V0_SEDSS</name>
<feature type="transmembrane region" description="Helical" evidence="7">
    <location>
        <begin position="187"/>
        <end position="205"/>
    </location>
</feature>
<evidence type="ECO:0000256" key="2">
    <source>
        <dbReference type="ARBA" id="ARBA00022448"/>
    </source>
</evidence>
<evidence type="ECO:0000259" key="8">
    <source>
        <dbReference type="PROSITE" id="PS50928"/>
    </source>
</evidence>
<comment type="subcellular location">
    <subcellularLocation>
        <location evidence="1 7">Cell membrane</location>
        <topology evidence="1 7">Multi-pass membrane protein</topology>
    </subcellularLocation>
</comment>
<feature type="transmembrane region" description="Helical" evidence="7">
    <location>
        <begin position="68"/>
        <end position="95"/>
    </location>
</feature>
<dbReference type="CDD" id="cd06261">
    <property type="entry name" value="TM_PBP2"/>
    <property type="match status" value="1"/>
</dbReference>
<dbReference type="KEGG" id="ssm:Spirs_4193"/>
<dbReference type="PROSITE" id="PS50928">
    <property type="entry name" value="ABC_TM1"/>
    <property type="match status" value="1"/>
</dbReference>
<evidence type="ECO:0000256" key="3">
    <source>
        <dbReference type="ARBA" id="ARBA00022475"/>
    </source>
</evidence>
<evidence type="ECO:0000256" key="6">
    <source>
        <dbReference type="ARBA" id="ARBA00023136"/>
    </source>
</evidence>